<dbReference type="InterPro" id="IPR000887">
    <property type="entry name" value="Aldlse_KDPG_KHG"/>
</dbReference>
<evidence type="ECO:0000313" key="9">
    <source>
        <dbReference type="EMBL" id="MFD2258867.1"/>
    </source>
</evidence>
<dbReference type="Proteomes" id="UP001597373">
    <property type="component" value="Unassembled WGS sequence"/>
</dbReference>
<dbReference type="NCBIfam" id="TIGR01182">
    <property type="entry name" value="eda"/>
    <property type="match status" value="1"/>
</dbReference>
<dbReference type="CDD" id="cd00452">
    <property type="entry name" value="KDPG_aldolase"/>
    <property type="match status" value="1"/>
</dbReference>
<dbReference type="Gene3D" id="3.20.20.70">
    <property type="entry name" value="Aldolase class I"/>
    <property type="match status" value="1"/>
</dbReference>
<accession>A0ABW5DD95</accession>
<evidence type="ECO:0000256" key="3">
    <source>
        <dbReference type="ARBA" id="ARBA00006906"/>
    </source>
</evidence>
<reference evidence="10" key="1">
    <citation type="journal article" date="2019" name="Int. J. Syst. Evol. Microbiol.">
        <title>The Global Catalogue of Microorganisms (GCM) 10K type strain sequencing project: providing services to taxonomists for standard genome sequencing and annotation.</title>
        <authorList>
            <consortium name="The Broad Institute Genomics Platform"/>
            <consortium name="The Broad Institute Genome Sequencing Center for Infectious Disease"/>
            <person name="Wu L."/>
            <person name="Ma J."/>
        </authorList>
    </citation>
    <scope>NUCLEOTIDE SEQUENCE [LARGE SCALE GENOMIC DNA]</scope>
    <source>
        <strain evidence="10">KCTC 23707</strain>
    </source>
</reference>
<organism evidence="9 10">
    <name type="scientific">Chelativorans composti</name>
    <dbReference type="NCBI Taxonomy" id="768533"/>
    <lineage>
        <taxon>Bacteria</taxon>
        <taxon>Pseudomonadati</taxon>
        <taxon>Pseudomonadota</taxon>
        <taxon>Alphaproteobacteria</taxon>
        <taxon>Hyphomicrobiales</taxon>
        <taxon>Phyllobacteriaceae</taxon>
        <taxon>Chelativorans</taxon>
    </lineage>
</organism>
<name>A0ABW5DD95_9HYPH</name>
<dbReference type="PROSITE" id="PS00160">
    <property type="entry name" value="ALDOLASE_KDPG_KHG_2"/>
    <property type="match status" value="1"/>
</dbReference>
<keyword evidence="7" id="KW-0704">Schiff base</keyword>
<dbReference type="PANTHER" id="PTHR30246:SF1">
    <property type="entry name" value="2-DEHYDRO-3-DEOXY-6-PHOSPHOGALACTONATE ALDOLASE-RELATED"/>
    <property type="match status" value="1"/>
</dbReference>
<comment type="catalytic activity">
    <reaction evidence="1">
        <text>2-dehydro-3-deoxy-6-phospho-D-gluconate = D-glyceraldehyde 3-phosphate + pyruvate</text>
        <dbReference type="Rhea" id="RHEA:17089"/>
        <dbReference type="ChEBI" id="CHEBI:15361"/>
        <dbReference type="ChEBI" id="CHEBI:57569"/>
        <dbReference type="ChEBI" id="CHEBI:59776"/>
        <dbReference type="EC" id="4.1.2.14"/>
    </reaction>
</comment>
<proteinExistence type="inferred from homology"/>
<comment type="pathway">
    <text evidence="2">Carbohydrate acid metabolism; 2-dehydro-3-deoxy-D-gluconate degradation; D-glyceraldehyde 3-phosphate and pyruvate from 2-dehydro-3-deoxy-D-gluconate: step 2/2.</text>
</comment>
<dbReference type="PROSITE" id="PS00159">
    <property type="entry name" value="ALDOLASE_KDPG_KHG_1"/>
    <property type="match status" value="1"/>
</dbReference>
<dbReference type="EMBL" id="JBHUIR010000015">
    <property type="protein sequence ID" value="MFD2258867.1"/>
    <property type="molecule type" value="Genomic_DNA"/>
</dbReference>
<evidence type="ECO:0000256" key="1">
    <source>
        <dbReference type="ARBA" id="ARBA00000654"/>
    </source>
</evidence>
<dbReference type="NCBIfam" id="NF004673">
    <property type="entry name" value="PRK06015.1"/>
    <property type="match status" value="1"/>
</dbReference>
<dbReference type="RefSeq" id="WP_345098784.1">
    <property type="nucleotide sequence ID" value="NZ_BAABGS010000019.1"/>
</dbReference>
<dbReference type="NCBIfam" id="NF004325">
    <property type="entry name" value="PRK05718.1"/>
    <property type="match status" value="1"/>
</dbReference>
<evidence type="ECO:0000256" key="6">
    <source>
        <dbReference type="ARBA" id="ARBA00023239"/>
    </source>
</evidence>
<dbReference type="PANTHER" id="PTHR30246">
    <property type="entry name" value="2-KETO-3-DEOXY-6-PHOSPHOGLUCONATE ALDOLASE"/>
    <property type="match status" value="1"/>
</dbReference>
<evidence type="ECO:0000256" key="7">
    <source>
        <dbReference type="ARBA" id="ARBA00023270"/>
    </source>
</evidence>
<dbReference type="InterPro" id="IPR031337">
    <property type="entry name" value="KDPG/KHG_AS_1"/>
</dbReference>
<evidence type="ECO:0000256" key="2">
    <source>
        <dbReference type="ARBA" id="ARBA00004736"/>
    </source>
</evidence>
<keyword evidence="8" id="KW-0119">Carbohydrate metabolism</keyword>
<protein>
    <recommendedName>
        <fullName evidence="5">2-dehydro-3-deoxy-phosphogluconate aldolase</fullName>
        <ecNumber evidence="5">4.1.2.14</ecNumber>
    </recommendedName>
</protein>
<evidence type="ECO:0000256" key="8">
    <source>
        <dbReference type="ARBA" id="ARBA00023277"/>
    </source>
</evidence>
<evidence type="ECO:0000313" key="10">
    <source>
        <dbReference type="Proteomes" id="UP001597373"/>
    </source>
</evidence>
<dbReference type="Pfam" id="PF01081">
    <property type="entry name" value="Aldolase"/>
    <property type="match status" value="1"/>
</dbReference>
<gene>
    <name evidence="9" type="ORF">ACFSMZ_03710</name>
</gene>
<keyword evidence="10" id="KW-1185">Reference proteome</keyword>
<comment type="subunit">
    <text evidence="4">Homotrimer.</text>
</comment>
<dbReference type="EC" id="4.1.2.14" evidence="5"/>
<evidence type="ECO:0000256" key="4">
    <source>
        <dbReference type="ARBA" id="ARBA00011233"/>
    </source>
</evidence>
<comment type="caution">
    <text evidence="9">The sequence shown here is derived from an EMBL/GenBank/DDBJ whole genome shotgun (WGS) entry which is preliminary data.</text>
</comment>
<dbReference type="InterPro" id="IPR031338">
    <property type="entry name" value="KDPG/KHG_AS_2"/>
</dbReference>
<sequence length="213" mass="22109">MKKKTETLLALLNGQPVIPVLKIDDLAQAVPLARALVNGGLPAIEITLRTPVALEALRAVSREVPEAIVGAGTILSGEDFNNAVAAGAKFIVSPGSTAELLDTADRSDVPFLPGAATPSEIMALKARGYEILKFFPAEQSGGAPFLKALASPLAGVRFCPTGGISLKNAGDYLTLPNVICVGGSWVAPDADLKNGNWTRIEELAREAAGLRKG</sequence>
<dbReference type="SUPFAM" id="SSF51569">
    <property type="entry name" value="Aldolase"/>
    <property type="match status" value="1"/>
</dbReference>
<keyword evidence="6" id="KW-0456">Lyase</keyword>
<comment type="similarity">
    <text evidence="3">Belongs to the KHG/KDPG aldolase family.</text>
</comment>
<dbReference type="InterPro" id="IPR013785">
    <property type="entry name" value="Aldolase_TIM"/>
</dbReference>
<evidence type="ECO:0000256" key="5">
    <source>
        <dbReference type="ARBA" id="ARBA00013063"/>
    </source>
</evidence>